<reference evidence="2" key="1">
    <citation type="submission" date="2015-07" db="EMBL/GenBank/DDBJ databases">
        <title>Adaptation to a free-living lifestyle via gene acquisitions in the diplomonad Trepomonas sp. PC1.</title>
        <authorList>
            <person name="Xu F."/>
            <person name="Jerlstrom-Hultqvist J."/>
            <person name="Kolisko M."/>
            <person name="Simpson A.G.B."/>
            <person name="Roger A.J."/>
            <person name="Svard S.G."/>
            <person name="Andersson J.O."/>
        </authorList>
    </citation>
    <scope>NUCLEOTIDE SEQUENCE</scope>
    <source>
        <strain evidence="2">PC1</strain>
    </source>
</reference>
<protein>
    <submittedName>
        <fullName evidence="2">Uncharacterized protein</fullName>
    </submittedName>
</protein>
<accession>A0A146K0J5</accession>
<dbReference type="EMBL" id="GDID01006136">
    <property type="protein sequence ID" value="JAP90470.1"/>
    <property type="molecule type" value="Transcribed_RNA"/>
</dbReference>
<proteinExistence type="predicted"/>
<keyword evidence="1" id="KW-0472">Membrane</keyword>
<keyword evidence="1" id="KW-0812">Transmembrane</keyword>
<gene>
    <name evidence="2" type="ORF">TPC1_30035</name>
</gene>
<keyword evidence="1" id="KW-1133">Transmembrane helix</keyword>
<organism evidence="2">
    <name type="scientific">Trepomonas sp. PC1</name>
    <dbReference type="NCBI Taxonomy" id="1076344"/>
    <lineage>
        <taxon>Eukaryota</taxon>
        <taxon>Metamonada</taxon>
        <taxon>Diplomonadida</taxon>
        <taxon>Hexamitidae</taxon>
        <taxon>Hexamitinae</taxon>
        <taxon>Trepomonas</taxon>
    </lineage>
</organism>
<feature type="non-terminal residue" evidence="2">
    <location>
        <position position="1"/>
    </location>
</feature>
<feature type="transmembrane region" description="Helical" evidence="1">
    <location>
        <begin position="1200"/>
        <end position="1221"/>
    </location>
</feature>
<sequence length="1261" mass="143411">DFQEIKHGEIAKMNLDKDESTENYIKEIKLHLAESDDPINRNKYQLMINYEYPGELMIFVCGQADRLDCAMWDNTKFYVVSKNQITIKNYTQTMPLNDTLYIYAISPTNSSLTIQVMTVIPLSAIAQSYDYNINTFFIRIDCSLQKITLQALDTDVFCVSQLAHVDQCPGELLQGAQSYEIQPTSIYTFITLMKPTQLQQTFLLVQQTAQLLTFRKTNQVKIWAMDHCISQFYVMLENENDVVNVTQELPMSAYRQNFYSVYMSNMQVLLEGNELLGSFQPITGSVFIAVAGVASSVYLPWETSEIPKYNMDILLTTNLNEIADKESTILTTTDYVYKNDYHSQAFDVDGWLPYDLVLFGKAASMISLTDLMGSTGVGCTQDLDLQVCQVLIDESSQIPIDDNKFYYLSGNVNDQAEIAKITEFKQDFQTYAFIEQNKSSYFVVRTQQITDKFGLMIKSQSANAENVNIVISNKFMLPDKTQADVQIIEAMDQNVPLATQFAGSEILYIKISSFSSQGVVINVYSQEPQHILLDYYAKSVTLNSGIERVSVKIPDPIVNEFGAVTPYDSITYQAQLVNGDCSIIFKHLTNDIQFGQLKIDQNETSFIVPIGIAALMQDQYIQVRLETQCQSPNATIQIAATPSFTIDQYKNVKISGNQEELVFVKRAIRGINTQLLFLSELKGDLEVFECSTPVLFTTQNTERCKRHYIQQFDFIESILSDSERFESGQQYVYFTIRSSSTVTVDMLVDPTDIILQESGYHVKIKVAPFEELVYQYERAYDEDHFYLLSNFTQGEFCIFADLSADPMSCTNQSGGIIVDLLEADVNVFLKFTSKTQELLEIDFRGIFYRVLTKQATVDRVFKGKPKHYIYERKDDLNQVLISAVKRRTDYNETEIPEEMYVKTLEMYVNQGAFANKTNYLWKSAQSGPIAAVFDSDFGYQNESRFLVTIYTNEDTFLEVSIIEKFDAYWLPYGQNMLVLNDQDNSSVADFVLDSGYSPSGALVELCKGKIENISFSYYHPPSVDYSFSQQVQLNSTKHGLIKALLNSSSQRQNFFASIASSPGSEYVVQHSFQDTRPRLSDPTIWVPEVFKNNTILLQVEPVEFHYPLFYQVFILDPQYHNATPCGVMAGTKIADVVELLNDTIRILIEIPDGNLSINVVVVDKLRGGNNAAYNPIYVQRNMKPIDPNWRGNNDGTDLTWLIWVFIVVIAIVVAVVAVYFAKKRQGYKKLEELLTQVQKQKQKPGIEAPQLDIGGFEESNH</sequence>
<name>A0A146K0J5_9EUKA</name>
<evidence type="ECO:0000256" key="1">
    <source>
        <dbReference type="SAM" id="Phobius"/>
    </source>
</evidence>
<dbReference type="AlphaFoldDB" id="A0A146K0J5"/>
<evidence type="ECO:0000313" key="2">
    <source>
        <dbReference type="EMBL" id="JAP90470.1"/>
    </source>
</evidence>